<name>A0AAD7TLC3_9APHY</name>
<feature type="compositionally biased region" description="Low complexity" evidence="2">
    <location>
        <begin position="8"/>
        <end position="60"/>
    </location>
</feature>
<dbReference type="Proteomes" id="UP001215151">
    <property type="component" value="Unassembled WGS sequence"/>
</dbReference>
<dbReference type="InterPro" id="IPR009057">
    <property type="entry name" value="Homeodomain-like_sf"/>
</dbReference>
<reference evidence="4" key="1">
    <citation type="submission" date="2022-11" db="EMBL/GenBank/DDBJ databases">
        <title>Genome Sequence of Cubamyces cubensis.</title>
        <authorList>
            <person name="Buettner E."/>
        </authorList>
    </citation>
    <scope>NUCLEOTIDE SEQUENCE</scope>
    <source>
        <strain evidence="4">MPL-01</strain>
    </source>
</reference>
<dbReference type="InterPro" id="IPR006600">
    <property type="entry name" value="HTH_CenpB_DNA-bd_dom"/>
</dbReference>
<keyword evidence="5" id="KW-1185">Reference proteome</keyword>
<feature type="compositionally biased region" description="Polar residues" evidence="2">
    <location>
        <begin position="259"/>
        <end position="277"/>
    </location>
</feature>
<dbReference type="PANTHER" id="PTHR19303:SF70">
    <property type="entry name" value="HTH CENPB-TYPE DOMAIN-CONTAINING PROTEIN"/>
    <property type="match status" value="1"/>
</dbReference>
<gene>
    <name evidence="4" type="ORF">ONZ51_g10084</name>
</gene>
<feature type="compositionally biased region" description="Pro residues" evidence="2">
    <location>
        <begin position="216"/>
        <end position="230"/>
    </location>
</feature>
<dbReference type="Gene3D" id="1.10.10.60">
    <property type="entry name" value="Homeodomain-like"/>
    <property type="match status" value="2"/>
</dbReference>
<dbReference type="SMART" id="SM00674">
    <property type="entry name" value="CENPB"/>
    <property type="match status" value="1"/>
</dbReference>
<accession>A0AAD7TLC3</accession>
<feature type="domain" description="HTH CENPB-type" evidence="3">
    <location>
        <begin position="126"/>
        <end position="199"/>
    </location>
</feature>
<keyword evidence="1" id="KW-0238">DNA-binding</keyword>
<evidence type="ECO:0000256" key="1">
    <source>
        <dbReference type="ARBA" id="ARBA00023125"/>
    </source>
</evidence>
<evidence type="ECO:0000313" key="5">
    <source>
        <dbReference type="Proteomes" id="UP001215151"/>
    </source>
</evidence>
<dbReference type="SUPFAM" id="SSF46689">
    <property type="entry name" value="Homeodomain-like"/>
    <property type="match status" value="2"/>
</dbReference>
<sequence length="418" mass="45309">MPYSQPQSRSTSGSATSAASNPRSASPALSVASALTSVSSSTSAPPSQANAAAQPAESPPLQQKMPGKKKRLYNVTRRQICIHARDHPGLKQEDIAAVFGVERSTVSKILKQKARWLSVSTEEEIHVAKMRPSKFPELEMRLAAWVKAASAQGTILSDALLRQKARQIGDQQGYTPDKFKASSGWLENFKHRHGIRRGVYLGFDPETEKHNGYIPNFPPPSPPSPAPPAPYSAHSPAPEDGPSTTDYDVGAVQDDRSSMHQNGQALHPSSITVQSSWPRPDEQQSSEPSSSALMYPDSQHHYPLQQGATRQAEQPMVEAVMPPAEPVPIPIGPENGGSGGQVYVVPVMPEVLEESEVPEAGEAEKALDKVLTYVGANHEDLDLSDADFQLLMEIKYKLFGKATGQSYDSRYAVNQTRS</sequence>
<evidence type="ECO:0000313" key="4">
    <source>
        <dbReference type="EMBL" id="KAJ8463703.1"/>
    </source>
</evidence>
<feature type="region of interest" description="Disordered" evidence="2">
    <location>
        <begin position="1"/>
        <end position="68"/>
    </location>
</feature>
<comment type="caution">
    <text evidence="4">The sequence shown here is derived from an EMBL/GenBank/DDBJ whole genome shotgun (WGS) entry which is preliminary data.</text>
</comment>
<protein>
    <recommendedName>
        <fullName evidence="3">HTH CENPB-type domain-containing protein</fullName>
    </recommendedName>
</protein>
<dbReference type="Pfam" id="PF03221">
    <property type="entry name" value="HTH_Tnp_Tc5"/>
    <property type="match status" value="1"/>
</dbReference>
<dbReference type="PROSITE" id="PS51253">
    <property type="entry name" value="HTH_CENPB"/>
    <property type="match status" value="1"/>
</dbReference>
<evidence type="ECO:0000259" key="3">
    <source>
        <dbReference type="PROSITE" id="PS51253"/>
    </source>
</evidence>
<feature type="region of interest" description="Disordered" evidence="2">
    <location>
        <begin position="210"/>
        <end position="297"/>
    </location>
</feature>
<organism evidence="4 5">
    <name type="scientific">Trametes cubensis</name>
    <dbReference type="NCBI Taxonomy" id="1111947"/>
    <lineage>
        <taxon>Eukaryota</taxon>
        <taxon>Fungi</taxon>
        <taxon>Dikarya</taxon>
        <taxon>Basidiomycota</taxon>
        <taxon>Agaricomycotina</taxon>
        <taxon>Agaricomycetes</taxon>
        <taxon>Polyporales</taxon>
        <taxon>Polyporaceae</taxon>
        <taxon>Trametes</taxon>
    </lineage>
</organism>
<dbReference type="InterPro" id="IPR050863">
    <property type="entry name" value="CenT-Element_Derived"/>
</dbReference>
<dbReference type="GO" id="GO:0005634">
    <property type="term" value="C:nucleus"/>
    <property type="evidence" value="ECO:0007669"/>
    <property type="project" value="TreeGrafter"/>
</dbReference>
<dbReference type="AlphaFoldDB" id="A0AAD7TLC3"/>
<dbReference type="GO" id="GO:0003677">
    <property type="term" value="F:DNA binding"/>
    <property type="evidence" value="ECO:0007669"/>
    <property type="project" value="UniProtKB-KW"/>
</dbReference>
<dbReference type="EMBL" id="JAPEVG010000377">
    <property type="protein sequence ID" value="KAJ8463703.1"/>
    <property type="molecule type" value="Genomic_DNA"/>
</dbReference>
<evidence type="ECO:0000256" key="2">
    <source>
        <dbReference type="SAM" id="MobiDB-lite"/>
    </source>
</evidence>
<proteinExistence type="predicted"/>
<dbReference type="PANTHER" id="PTHR19303">
    <property type="entry name" value="TRANSPOSON"/>
    <property type="match status" value="1"/>
</dbReference>